<dbReference type="Gene3D" id="1.10.1660.10">
    <property type="match status" value="1"/>
</dbReference>
<protein>
    <submittedName>
        <fullName evidence="2">MerR HTH family regulatory protein</fullName>
    </submittedName>
</protein>
<dbReference type="RefSeq" id="WP_058437924.1">
    <property type="nucleotide sequence ID" value="NZ_KQ758903.1"/>
</dbReference>
<gene>
    <name evidence="2" type="ORF">DEALK_02300</name>
</gene>
<dbReference type="Pfam" id="PF13411">
    <property type="entry name" value="MerR_1"/>
    <property type="match status" value="1"/>
</dbReference>
<accession>A0A0W0GL97</accession>
<sequence length="76" mass="9110">MPVEINGQKYYRTEEVCAQTGISRTTLFRWLRQPVLSRAYKDNRGWRLFTENDLKTIHAHASRIEVREIMIEDRSK</sequence>
<dbReference type="Proteomes" id="UP000053947">
    <property type="component" value="Unassembled WGS sequence"/>
</dbReference>
<comment type="caution">
    <text evidence="2">The sequence shown here is derived from an EMBL/GenBank/DDBJ whole genome shotgun (WGS) entry which is preliminary data.</text>
</comment>
<name>A0A0W0GL97_9CHLR</name>
<dbReference type="GO" id="GO:0003677">
    <property type="term" value="F:DNA binding"/>
    <property type="evidence" value="ECO:0007669"/>
    <property type="project" value="InterPro"/>
</dbReference>
<evidence type="ECO:0000259" key="1">
    <source>
        <dbReference type="Pfam" id="PF13411"/>
    </source>
</evidence>
<dbReference type="SUPFAM" id="SSF46955">
    <property type="entry name" value="Putative DNA-binding domain"/>
    <property type="match status" value="1"/>
</dbReference>
<reference evidence="2 3" key="1">
    <citation type="submission" date="2015-06" db="EMBL/GenBank/DDBJ databases">
        <title>Genome sequence of the organohalide-respiring Dehalogenimonas alkenigignens type strain (IP3-3T).</title>
        <authorList>
            <person name="Key T.A."/>
            <person name="Richmond D.P."/>
            <person name="Bowman K.S."/>
            <person name="Cho Y.-J."/>
            <person name="Chun J."/>
            <person name="da Costa M.S."/>
            <person name="Rainey F.A."/>
            <person name="Moe W.M."/>
        </authorList>
    </citation>
    <scope>NUCLEOTIDE SEQUENCE [LARGE SCALE GENOMIC DNA]</scope>
    <source>
        <strain evidence="2 3">IP3-3</strain>
    </source>
</reference>
<dbReference type="STRING" id="1217799.DEALK_02300"/>
<evidence type="ECO:0000313" key="2">
    <source>
        <dbReference type="EMBL" id="KTB49317.1"/>
    </source>
</evidence>
<keyword evidence="3" id="KW-1185">Reference proteome</keyword>
<feature type="domain" description="HTH merR-type" evidence="1">
    <location>
        <begin position="11"/>
        <end position="58"/>
    </location>
</feature>
<dbReference type="GO" id="GO:0006355">
    <property type="term" value="P:regulation of DNA-templated transcription"/>
    <property type="evidence" value="ECO:0007669"/>
    <property type="project" value="InterPro"/>
</dbReference>
<dbReference type="InterPro" id="IPR009061">
    <property type="entry name" value="DNA-bd_dom_put_sf"/>
</dbReference>
<dbReference type="AlphaFoldDB" id="A0A0W0GL97"/>
<organism evidence="2 3">
    <name type="scientific">Dehalogenimonas alkenigignens</name>
    <dbReference type="NCBI Taxonomy" id="1217799"/>
    <lineage>
        <taxon>Bacteria</taxon>
        <taxon>Bacillati</taxon>
        <taxon>Chloroflexota</taxon>
        <taxon>Dehalococcoidia</taxon>
        <taxon>Dehalococcoidales</taxon>
        <taxon>Dehalococcoidaceae</taxon>
        <taxon>Dehalogenimonas</taxon>
    </lineage>
</organism>
<dbReference type="EMBL" id="LFDV01000001">
    <property type="protein sequence ID" value="KTB49317.1"/>
    <property type="molecule type" value="Genomic_DNA"/>
</dbReference>
<dbReference type="InterPro" id="IPR000551">
    <property type="entry name" value="MerR-type_HTH_dom"/>
</dbReference>
<proteinExistence type="predicted"/>
<evidence type="ECO:0000313" key="3">
    <source>
        <dbReference type="Proteomes" id="UP000053947"/>
    </source>
</evidence>